<name>A0A645FDK6_9ZZZZ</name>
<dbReference type="AlphaFoldDB" id="A0A645FDK6"/>
<dbReference type="GO" id="GO:0016787">
    <property type="term" value="F:hydrolase activity"/>
    <property type="evidence" value="ECO:0007669"/>
    <property type="project" value="UniProtKB-KW"/>
</dbReference>
<organism evidence="3">
    <name type="scientific">bioreactor metagenome</name>
    <dbReference type="NCBI Taxonomy" id="1076179"/>
    <lineage>
        <taxon>unclassified sequences</taxon>
        <taxon>metagenomes</taxon>
        <taxon>ecological metagenomes</taxon>
    </lineage>
</organism>
<dbReference type="EMBL" id="VSSQ01058814">
    <property type="protein sequence ID" value="MPN12461.1"/>
    <property type="molecule type" value="Genomic_DNA"/>
</dbReference>
<gene>
    <name evidence="3" type="ORF">SDC9_159779</name>
</gene>
<evidence type="ECO:0000256" key="1">
    <source>
        <dbReference type="ARBA" id="ARBA00022801"/>
    </source>
</evidence>
<dbReference type="Pfam" id="PF13286">
    <property type="entry name" value="HD_assoc"/>
    <property type="match status" value="1"/>
</dbReference>
<accession>A0A645FDK6</accession>
<keyword evidence="1" id="KW-0378">Hydrolase</keyword>
<sequence>MLYEHFLENPCEMPHEFTDYIEKDGLTRVVLDYVSGMTDRYAIARFEELFVPKNWQ</sequence>
<protein>
    <recommendedName>
        <fullName evidence="2">Phosphohydrolase-associated domain-containing protein</fullName>
    </recommendedName>
</protein>
<reference evidence="3" key="1">
    <citation type="submission" date="2019-08" db="EMBL/GenBank/DDBJ databases">
        <authorList>
            <person name="Kucharzyk K."/>
            <person name="Murdoch R.W."/>
            <person name="Higgins S."/>
            <person name="Loffler F."/>
        </authorList>
    </citation>
    <scope>NUCLEOTIDE SEQUENCE</scope>
</reference>
<dbReference type="Gene3D" id="1.10.3210.10">
    <property type="entry name" value="Hypothetical protein af1432"/>
    <property type="match status" value="1"/>
</dbReference>
<comment type="caution">
    <text evidence="3">The sequence shown here is derived from an EMBL/GenBank/DDBJ whole genome shotgun (WGS) entry which is preliminary data.</text>
</comment>
<dbReference type="InterPro" id="IPR026875">
    <property type="entry name" value="PHydrolase_assoc_dom"/>
</dbReference>
<evidence type="ECO:0000313" key="3">
    <source>
        <dbReference type="EMBL" id="MPN12461.1"/>
    </source>
</evidence>
<feature type="domain" description="Phosphohydrolase-associated" evidence="2">
    <location>
        <begin position="2"/>
        <end position="47"/>
    </location>
</feature>
<evidence type="ECO:0000259" key="2">
    <source>
        <dbReference type="Pfam" id="PF13286"/>
    </source>
</evidence>
<proteinExistence type="predicted"/>